<evidence type="ECO:0000313" key="4">
    <source>
        <dbReference type="Proteomes" id="UP001500975"/>
    </source>
</evidence>
<dbReference type="Gene3D" id="3.40.190.150">
    <property type="entry name" value="Bordetella uptake gene, domain 1"/>
    <property type="match status" value="1"/>
</dbReference>
<protein>
    <submittedName>
        <fullName evidence="3">Tripartite tricarboxylate transporter substrate binding protein</fullName>
    </submittedName>
</protein>
<organism evidence="3 4">
    <name type="scientific">Variovorax defluvii</name>
    <dbReference type="NCBI Taxonomy" id="913761"/>
    <lineage>
        <taxon>Bacteria</taxon>
        <taxon>Pseudomonadati</taxon>
        <taxon>Pseudomonadota</taxon>
        <taxon>Betaproteobacteria</taxon>
        <taxon>Burkholderiales</taxon>
        <taxon>Comamonadaceae</taxon>
        <taxon>Variovorax</taxon>
    </lineage>
</organism>
<dbReference type="CDD" id="cd07012">
    <property type="entry name" value="PBP2_Bug_TTT"/>
    <property type="match status" value="1"/>
</dbReference>
<feature type="signal peptide" evidence="2">
    <location>
        <begin position="1"/>
        <end position="22"/>
    </location>
</feature>
<comment type="caution">
    <text evidence="3">The sequence shown here is derived from an EMBL/GenBank/DDBJ whole genome shotgun (WGS) entry which is preliminary data.</text>
</comment>
<comment type="similarity">
    <text evidence="1">Belongs to the UPF0065 (bug) family.</text>
</comment>
<sequence>MITKRRLLQSLAVSLCAPAAWAQQTSSPPARLGRASAAAATGAWPTQPLRILVGFPAGASPDLAARAIAEPLSKLLGQPVVVENKPGASGNLAADQVAKAQDGHTIGALINGNLTIAKLLNPATPFDPEKDFAPVGLIGTAPLVLAASGDAAGNTPAELLLWARNLGEKGKYGSPGVGTVGHLGMELLRARTSIAPQHVPFTGNPQVIAAMLAGQIQLALLPPGLARPHVVSGKLKAIGVTSPQRSPLFQELPTLREADVRGFDLEIWTALAAPASLPRPAIARLNAALGEVVASPEVQAQLLKAGWQGEAGTPQSLAYRMRSDTAQLGGVIMMRGIRSEA</sequence>
<gene>
    <name evidence="3" type="ORF">GCM10023165_41900</name>
</gene>
<dbReference type="SUPFAM" id="SSF53850">
    <property type="entry name" value="Periplasmic binding protein-like II"/>
    <property type="match status" value="1"/>
</dbReference>
<dbReference type="EMBL" id="BAABGJ010000076">
    <property type="protein sequence ID" value="GAA4352537.1"/>
    <property type="molecule type" value="Genomic_DNA"/>
</dbReference>
<dbReference type="PANTHER" id="PTHR42928">
    <property type="entry name" value="TRICARBOXYLATE-BINDING PROTEIN"/>
    <property type="match status" value="1"/>
</dbReference>
<keyword evidence="4" id="KW-1185">Reference proteome</keyword>
<dbReference type="PIRSF" id="PIRSF017082">
    <property type="entry name" value="YflP"/>
    <property type="match status" value="1"/>
</dbReference>
<dbReference type="InterPro" id="IPR042100">
    <property type="entry name" value="Bug_dom1"/>
</dbReference>
<dbReference type="RefSeq" id="WP_345540357.1">
    <property type="nucleotide sequence ID" value="NZ_BAABGJ010000076.1"/>
</dbReference>
<dbReference type="PANTHER" id="PTHR42928:SF5">
    <property type="entry name" value="BLR1237 PROTEIN"/>
    <property type="match status" value="1"/>
</dbReference>
<evidence type="ECO:0000256" key="2">
    <source>
        <dbReference type="SAM" id="SignalP"/>
    </source>
</evidence>
<dbReference type="Proteomes" id="UP001500975">
    <property type="component" value="Unassembled WGS sequence"/>
</dbReference>
<feature type="chain" id="PRO_5045164258" evidence="2">
    <location>
        <begin position="23"/>
        <end position="341"/>
    </location>
</feature>
<dbReference type="InterPro" id="IPR005064">
    <property type="entry name" value="BUG"/>
</dbReference>
<keyword evidence="2" id="KW-0732">Signal</keyword>
<evidence type="ECO:0000256" key="1">
    <source>
        <dbReference type="ARBA" id="ARBA00006987"/>
    </source>
</evidence>
<dbReference type="Gene3D" id="3.40.190.10">
    <property type="entry name" value="Periplasmic binding protein-like II"/>
    <property type="match status" value="1"/>
</dbReference>
<name>A0ABP8I7B8_9BURK</name>
<evidence type="ECO:0000313" key="3">
    <source>
        <dbReference type="EMBL" id="GAA4352537.1"/>
    </source>
</evidence>
<accession>A0ABP8I7B8</accession>
<dbReference type="Pfam" id="PF03401">
    <property type="entry name" value="TctC"/>
    <property type="match status" value="1"/>
</dbReference>
<reference evidence="4" key="1">
    <citation type="journal article" date="2019" name="Int. J. Syst. Evol. Microbiol.">
        <title>The Global Catalogue of Microorganisms (GCM) 10K type strain sequencing project: providing services to taxonomists for standard genome sequencing and annotation.</title>
        <authorList>
            <consortium name="The Broad Institute Genomics Platform"/>
            <consortium name="The Broad Institute Genome Sequencing Center for Infectious Disease"/>
            <person name="Wu L."/>
            <person name="Ma J."/>
        </authorList>
    </citation>
    <scope>NUCLEOTIDE SEQUENCE [LARGE SCALE GENOMIC DNA]</scope>
    <source>
        <strain evidence="4">JCM 17804</strain>
    </source>
</reference>
<proteinExistence type="inferred from homology"/>